<evidence type="ECO:0000313" key="2">
    <source>
        <dbReference type="EMBL" id="GHB58484.1"/>
    </source>
</evidence>
<feature type="transmembrane region" description="Helical" evidence="1">
    <location>
        <begin position="31"/>
        <end position="50"/>
    </location>
</feature>
<dbReference type="EMBL" id="BMVP01000004">
    <property type="protein sequence ID" value="GHB58484.1"/>
    <property type="molecule type" value="Genomic_DNA"/>
</dbReference>
<name>A0ABQ3EWZ8_9ACTN</name>
<comment type="caution">
    <text evidence="2">The sequence shown here is derived from an EMBL/GenBank/DDBJ whole genome shotgun (WGS) entry which is preliminary data.</text>
</comment>
<keyword evidence="3" id="KW-1185">Reference proteome</keyword>
<dbReference type="Proteomes" id="UP000642673">
    <property type="component" value="Unassembled WGS sequence"/>
</dbReference>
<gene>
    <name evidence="2" type="ORF">GCM10010347_30870</name>
</gene>
<organism evidence="2 3">
    <name type="scientific">Streptomyces cirratus</name>
    <dbReference type="NCBI Taxonomy" id="68187"/>
    <lineage>
        <taxon>Bacteria</taxon>
        <taxon>Bacillati</taxon>
        <taxon>Actinomycetota</taxon>
        <taxon>Actinomycetes</taxon>
        <taxon>Kitasatosporales</taxon>
        <taxon>Streptomycetaceae</taxon>
        <taxon>Streptomyces</taxon>
    </lineage>
</organism>
<accession>A0ABQ3EWZ8</accession>
<keyword evidence="1" id="KW-0472">Membrane</keyword>
<evidence type="ECO:0000313" key="3">
    <source>
        <dbReference type="Proteomes" id="UP000642673"/>
    </source>
</evidence>
<dbReference type="RefSeq" id="WP_190184665.1">
    <property type="nucleotide sequence ID" value="NZ_BMVP01000004.1"/>
</dbReference>
<evidence type="ECO:0008006" key="4">
    <source>
        <dbReference type="Google" id="ProtNLM"/>
    </source>
</evidence>
<dbReference type="Pfam" id="PF07098">
    <property type="entry name" value="DUF1360"/>
    <property type="match status" value="1"/>
</dbReference>
<protein>
    <recommendedName>
        <fullName evidence="4">DUF1360 domain-containing protein</fullName>
    </recommendedName>
</protein>
<reference evidence="3" key="1">
    <citation type="journal article" date="2019" name="Int. J. Syst. Evol. Microbiol.">
        <title>The Global Catalogue of Microorganisms (GCM) 10K type strain sequencing project: providing services to taxonomists for standard genome sequencing and annotation.</title>
        <authorList>
            <consortium name="The Broad Institute Genomics Platform"/>
            <consortium name="The Broad Institute Genome Sequencing Center for Infectious Disease"/>
            <person name="Wu L."/>
            <person name="Ma J."/>
        </authorList>
    </citation>
    <scope>NUCLEOTIDE SEQUENCE [LARGE SCALE GENOMIC DNA]</scope>
    <source>
        <strain evidence="3">JCM 4738</strain>
    </source>
</reference>
<evidence type="ECO:0000256" key="1">
    <source>
        <dbReference type="SAM" id="Phobius"/>
    </source>
</evidence>
<keyword evidence="1" id="KW-1133">Transmembrane helix</keyword>
<sequence>MDLTQALSAARRRADREERAYAGDEERPLKGYLALMGAYGAGVAGLVAAARAARRPVPRLSPYDVLLLGGATHWVAHTVAKDPVTSPLRAPFTRYRGTSGPAELVEDVRGSGARHAVGELLTCPFCLSLWVTTGFGAGYVFAPAFTRFVAGSLAALTGADLLQLCRARLQDEG</sequence>
<proteinExistence type="predicted"/>
<keyword evidence="1" id="KW-0812">Transmembrane</keyword>
<dbReference type="InterPro" id="IPR010773">
    <property type="entry name" value="Mycophage_PG1_Gp7"/>
</dbReference>